<evidence type="ECO:0000313" key="3">
    <source>
        <dbReference type="Proteomes" id="UP001138961"/>
    </source>
</evidence>
<name>A0ABS8BPQ9_9RHOB</name>
<protein>
    <submittedName>
        <fullName evidence="2">DUF1127 domain-containing protein</fullName>
    </submittedName>
</protein>
<reference evidence="2" key="1">
    <citation type="submission" date="2021-10" db="EMBL/GenBank/DDBJ databases">
        <title>Loktanella gaetbuli sp. nov., isolated from a tidal flat.</title>
        <authorList>
            <person name="Park S."/>
            <person name="Yoon J.-H."/>
        </authorList>
    </citation>
    <scope>NUCLEOTIDE SEQUENCE</scope>
    <source>
        <strain evidence="2">TSTF-M6</strain>
    </source>
</reference>
<dbReference type="RefSeq" id="WP_056032087.1">
    <property type="nucleotide sequence ID" value="NZ_JAJATZ010000001.1"/>
</dbReference>
<comment type="caution">
    <text evidence="2">The sequence shown here is derived from an EMBL/GenBank/DDBJ whole genome shotgun (WGS) entry which is preliminary data.</text>
</comment>
<sequence length="69" mass="7574">MAYTNTNVAPSLTQRFAGLRKQIADAAAKRRVYRNTVNELSALTNRELADLGISRSMIRSIATEAAYGN</sequence>
<dbReference type="Pfam" id="PF06568">
    <property type="entry name" value="YjiS-like"/>
    <property type="match status" value="1"/>
</dbReference>
<keyword evidence="3" id="KW-1185">Reference proteome</keyword>
<evidence type="ECO:0000259" key="1">
    <source>
        <dbReference type="Pfam" id="PF06568"/>
    </source>
</evidence>
<evidence type="ECO:0000313" key="2">
    <source>
        <dbReference type="EMBL" id="MCB5197617.1"/>
    </source>
</evidence>
<dbReference type="Proteomes" id="UP001138961">
    <property type="component" value="Unassembled WGS sequence"/>
</dbReference>
<feature type="domain" description="YjiS-like" evidence="1">
    <location>
        <begin position="24"/>
        <end position="59"/>
    </location>
</feature>
<dbReference type="EMBL" id="JAJATZ010000001">
    <property type="protein sequence ID" value="MCB5197617.1"/>
    <property type="molecule type" value="Genomic_DNA"/>
</dbReference>
<proteinExistence type="predicted"/>
<dbReference type="InterPro" id="IPR009506">
    <property type="entry name" value="YjiS-like"/>
</dbReference>
<accession>A0ABS8BPQ9</accession>
<gene>
    <name evidence="2" type="ORF">LGQ03_00035</name>
</gene>
<organism evidence="2 3">
    <name type="scientific">Loktanella gaetbuli</name>
    <dbReference type="NCBI Taxonomy" id="2881335"/>
    <lineage>
        <taxon>Bacteria</taxon>
        <taxon>Pseudomonadati</taxon>
        <taxon>Pseudomonadota</taxon>
        <taxon>Alphaproteobacteria</taxon>
        <taxon>Rhodobacterales</taxon>
        <taxon>Roseobacteraceae</taxon>
        <taxon>Loktanella</taxon>
    </lineage>
</organism>